<evidence type="ECO:0000313" key="1">
    <source>
        <dbReference type="EMBL" id="KLK91778.1"/>
    </source>
</evidence>
<dbReference type="EMBL" id="LCYG01000045">
    <property type="protein sequence ID" value="KLK91778.1"/>
    <property type="molecule type" value="Genomic_DNA"/>
</dbReference>
<name>A0A0H1R9A3_9HYPH</name>
<dbReference type="Proteomes" id="UP000035489">
    <property type="component" value="Unassembled WGS sequence"/>
</dbReference>
<gene>
    <name evidence="1" type="ORF">AA309_18040</name>
</gene>
<keyword evidence="2" id="KW-1185">Reference proteome</keyword>
<sequence length="115" mass="12704">MPVERAHVSVENVIADQVAVSFNKGQISKSENTAAQIRSRITDRFQHVKPGSEQDNAPRQFLLCASASSKRSRLLKLLLRPRTVPSGSPFSRTLLRSFAARQQALQGKAARSLCM</sequence>
<dbReference type="PATRIC" id="fig|1225564.3.peg.4743"/>
<comment type="caution">
    <text evidence="1">The sequence shown here is derived from an EMBL/GenBank/DDBJ whole genome shotgun (WGS) entry which is preliminary data.</text>
</comment>
<dbReference type="AlphaFoldDB" id="A0A0H1R9A3"/>
<evidence type="ECO:0000313" key="2">
    <source>
        <dbReference type="Proteomes" id="UP000035489"/>
    </source>
</evidence>
<protein>
    <submittedName>
        <fullName evidence="1">Uncharacterized protein</fullName>
    </submittedName>
</protein>
<dbReference type="STRING" id="1225564.AA309_18040"/>
<proteinExistence type="predicted"/>
<reference evidence="1 2" key="1">
    <citation type="submission" date="2015-05" db="EMBL/GenBank/DDBJ databases">
        <title>Draft genome sequence of Microvirga vignae strain BR3299, a novel nitrogen fixing bacteria isolated from Brazil semi-aired region.</title>
        <authorList>
            <person name="Zilli J.E."/>
            <person name="Passos S.R."/>
            <person name="Leite J."/>
            <person name="Baldani J.I."/>
            <person name="Xavier G.R."/>
            <person name="Rumjaneck N.G."/>
            <person name="Simoes-Araujo J.L."/>
        </authorList>
    </citation>
    <scope>NUCLEOTIDE SEQUENCE [LARGE SCALE GENOMIC DNA]</scope>
    <source>
        <strain evidence="1 2">BR3299</strain>
    </source>
</reference>
<organism evidence="1 2">
    <name type="scientific">Microvirga vignae</name>
    <dbReference type="NCBI Taxonomy" id="1225564"/>
    <lineage>
        <taxon>Bacteria</taxon>
        <taxon>Pseudomonadati</taxon>
        <taxon>Pseudomonadota</taxon>
        <taxon>Alphaproteobacteria</taxon>
        <taxon>Hyphomicrobiales</taxon>
        <taxon>Methylobacteriaceae</taxon>
        <taxon>Microvirga</taxon>
    </lineage>
</organism>
<accession>A0A0H1R9A3</accession>